<dbReference type="GO" id="GO:0030245">
    <property type="term" value="P:cellulose catabolic process"/>
    <property type="evidence" value="ECO:0007669"/>
    <property type="project" value="UniProtKB-UniRule"/>
</dbReference>
<evidence type="ECO:0000256" key="3">
    <source>
        <dbReference type="ARBA" id="ARBA00022525"/>
    </source>
</evidence>
<organism evidence="13 14">
    <name type="scientific">Pyrenophora seminiperda CCB06</name>
    <dbReference type="NCBI Taxonomy" id="1302712"/>
    <lineage>
        <taxon>Eukaryota</taxon>
        <taxon>Fungi</taxon>
        <taxon>Dikarya</taxon>
        <taxon>Ascomycota</taxon>
        <taxon>Pezizomycotina</taxon>
        <taxon>Dothideomycetes</taxon>
        <taxon>Pleosporomycetidae</taxon>
        <taxon>Pleosporales</taxon>
        <taxon>Pleosporineae</taxon>
        <taxon>Pleosporaceae</taxon>
        <taxon>Pyrenophora</taxon>
    </lineage>
</organism>
<keyword evidence="4" id="KW-0479">Metal-binding</keyword>
<evidence type="ECO:0000256" key="2">
    <source>
        <dbReference type="ARBA" id="ARBA00004613"/>
    </source>
</evidence>
<dbReference type="PANTHER" id="PTHR33353:SF2">
    <property type="entry name" value="ENDO-BETA-1,4-GLUCANASE D"/>
    <property type="match status" value="1"/>
</dbReference>
<keyword evidence="8" id="KW-0503">Monooxygenase</keyword>
<dbReference type="EC" id="1.14.99.56" evidence="10"/>
<comment type="domain">
    <text evidence="10">Has a modular structure: an endo-beta-1,4-glucanase catalytic module at the N-terminus, a linker rich in serines and threonines, and a C-terminal carbohydrate-binding module (CBM).</text>
</comment>
<evidence type="ECO:0000256" key="8">
    <source>
        <dbReference type="ARBA" id="ARBA00023033"/>
    </source>
</evidence>
<feature type="chain" id="PRO_5018252678" description="AA9 family lytic polysaccharide monooxygenase" evidence="11">
    <location>
        <begin position="18"/>
        <end position="321"/>
    </location>
</feature>
<dbReference type="InterPro" id="IPR000254">
    <property type="entry name" value="CBD"/>
</dbReference>
<dbReference type="GO" id="GO:0008810">
    <property type="term" value="F:cellulase activity"/>
    <property type="evidence" value="ECO:0007669"/>
    <property type="project" value="UniProtKB-UniRule"/>
</dbReference>
<sequence length="321" mass="33903">MKFSALVLAAVAQVATAHYFFDRNIIGGVEQPAFKYVRSSTRATKYNPIKFSSNPAADIRDGSFVDGPDIRCNQGAFASAGKTQVLTVNAGEEVRLKLAVSAKFQHPGPGLVYMSKAPGSVQSYDGSGDWFKIYEEGVCDGGDFTSTAWCDYNRNYLAAKVPKNTPNGEYLMRFEHIGVHRSHVNQPEHYVSCIQVKVQGGGSGTPGPMVKFPGAYKATDPYANFSIYNGRKAFPMPGPSVWKDAAGSNNSVAPAKEAVPAAKPTTMATVAVPAATPAPAAGQTGCAALYGQCGGQGFSGAKCCATGACKSMNPYYSQCLN</sequence>
<dbReference type="InterPro" id="IPR049892">
    <property type="entry name" value="AA9"/>
</dbReference>
<dbReference type="AlphaFoldDB" id="A0A3M7M7N2"/>
<comment type="catalytic activity">
    <reaction evidence="10">
        <text>[(1-&gt;4)-beta-D-glucosyl]n+m + reduced acceptor + O2 = 4-dehydro-beta-D-glucosyl-[(1-&gt;4)-beta-D-glucosyl]n-1 + [(1-&gt;4)-beta-D-glucosyl]m + acceptor + H2O.</text>
        <dbReference type="EC" id="1.14.99.56"/>
    </reaction>
</comment>
<evidence type="ECO:0000256" key="11">
    <source>
        <dbReference type="SAM" id="SignalP"/>
    </source>
</evidence>
<dbReference type="PROSITE" id="PS00562">
    <property type="entry name" value="CBM1_1"/>
    <property type="match status" value="1"/>
</dbReference>
<dbReference type="PANTHER" id="PTHR33353">
    <property type="entry name" value="PUTATIVE (AFU_ORTHOLOGUE AFUA_1G12560)-RELATED"/>
    <property type="match status" value="1"/>
</dbReference>
<keyword evidence="7" id="KW-0186">Copper</keyword>
<evidence type="ECO:0000256" key="9">
    <source>
        <dbReference type="ARBA" id="ARBA00023157"/>
    </source>
</evidence>
<dbReference type="GO" id="GO:0005576">
    <property type="term" value="C:extracellular region"/>
    <property type="evidence" value="ECO:0007669"/>
    <property type="project" value="UniProtKB-SubCell"/>
</dbReference>
<dbReference type="GO" id="GO:0004497">
    <property type="term" value="F:monooxygenase activity"/>
    <property type="evidence" value="ECO:0007669"/>
    <property type="project" value="UniProtKB-KW"/>
</dbReference>
<dbReference type="GO" id="GO:0046872">
    <property type="term" value="F:metal ion binding"/>
    <property type="evidence" value="ECO:0007669"/>
    <property type="project" value="UniProtKB-KW"/>
</dbReference>
<protein>
    <recommendedName>
        <fullName evidence="10">AA9 family lytic polysaccharide monooxygenase</fullName>
        <ecNumber evidence="10">1.14.99.56</ecNumber>
    </recommendedName>
    <alternativeName>
        <fullName evidence="10">Endo-beta-1,4-glucanase</fullName>
    </alternativeName>
    <alternativeName>
        <fullName evidence="10">Glycosyl hydrolase 61 family protein</fullName>
    </alternativeName>
</protein>
<keyword evidence="10" id="KW-0624">Polysaccharide degradation</keyword>
<accession>A0A3M7M7N2</accession>
<evidence type="ECO:0000259" key="12">
    <source>
        <dbReference type="PROSITE" id="PS51164"/>
    </source>
</evidence>
<dbReference type="SMART" id="SM00236">
    <property type="entry name" value="fCBD"/>
    <property type="match status" value="1"/>
</dbReference>
<evidence type="ECO:0000256" key="4">
    <source>
        <dbReference type="ARBA" id="ARBA00022723"/>
    </source>
</evidence>
<keyword evidence="5 11" id="KW-0732">Signal</keyword>
<evidence type="ECO:0000256" key="6">
    <source>
        <dbReference type="ARBA" id="ARBA00023002"/>
    </source>
</evidence>
<name>A0A3M7M7N2_9PLEO</name>
<reference evidence="13 14" key="1">
    <citation type="journal article" date="2014" name="PLoS ONE">
        <title>De novo Genome Assembly of the Fungal Plant Pathogen Pyrenophora semeniperda.</title>
        <authorList>
            <person name="Soliai M.M."/>
            <person name="Meyer S.E."/>
            <person name="Udall J.A."/>
            <person name="Elzinga D.E."/>
            <person name="Hermansen R.A."/>
            <person name="Bodily P.M."/>
            <person name="Hart A.A."/>
            <person name="Coleman C.E."/>
        </authorList>
    </citation>
    <scope>NUCLEOTIDE SEQUENCE [LARGE SCALE GENOMIC DNA]</scope>
    <source>
        <strain evidence="13 14">CCB06</strain>
        <tissue evidence="13">Mycelium</tissue>
    </source>
</reference>
<comment type="subcellular location">
    <subcellularLocation>
        <location evidence="2 10">Secreted</location>
    </subcellularLocation>
</comment>
<keyword evidence="10" id="KW-0119">Carbohydrate metabolism</keyword>
<dbReference type="EMBL" id="KE747824">
    <property type="protein sequence ID" value="RMZ70485.1"/>
    <property type="molecule type" value="Genomic_DNA"/>
</dbReference>
<dbReference type="PROSITE" id="PS51164">
    <property type="entry name" value="CBM1_2"/>
    <property type="match status" value="1"/>
</dbReference>
<feature type="signal peptide" evidence="11">
    <location>
        <begin position="1"/>
        <end position="17"/>
    </location>
</feature>
<keyword evidence="6" id="KW-0560">Oxidoreductase</keyword>
<dbReference type="OrthoDB" id="3496539at2759"/>
<proteinExistence type="predicted"/>
<keyword evidence="3 10" id="KW-0964">Secreted</keyword>
<dbReference type="SUPFAM" id="SSF57180">
    <property type="entry name" value="Cellulose-binding domain"/>
    <property type="match status" value="1"/>
</dbReference>
<keyword evidence="9 10" id="KW-1015">Disulfide bond</keyword>
<dbReference type="Pfam" id="PF03443">
    <property type="entry name" value="AA9"/>
    <property type="match status" value="1"/>
</dbReference>
<evidence type="ECO:0000256" key="1">
    <source>
        <dbReference type="ARBA" id="ARBA00001973"/>
    </source>
</evidence>
<dbReference type="Proteomes" id="UP000265663">
    <property type="component" value="Unassembled WGS sequence"/>
</dbReference>
<feature type="domain" description="CBM1" evidence="12">
    <location>
        <begin position="285"/>
        <end position="320"/>
    </location>
</feature>
<gene>
    <name evidence="13" type="ORF">GMOD_00000585</name>
</gene>
<dbReference type="CDD" id="cd21175">
    <property type="entry name" value="LPMO_AA9"/>
    <property type="match status" value="1"/>
</dbReference>
<dbReference type="InterPro" id="IPR005103">
    <property type="entry name" value="AA9_LPMO"/>
</dbReference>
<comment type="function">
    <text evidence="10">Lytic polysaccharide monooxygenase (LMPO) that depolymerizes crystalline and amorphous polysaccharides via the oxidation of scissile alpha- or beta-(1-4)-glycosidic bonds, yielding C1 and/or C4 oxidation products. Catalysis by LPMOs requires the reduction of the active-site copper from Cu(II) to Cu(I) by a reducing agent and H(2)O(2) or O(2) as a cosubstrate.</text>
</comment>
<evidence type="ECO:0000256" key="10">
    <source>
        <dbReference type="RuleBase" id="RU368122"/>
    </source>
</evidence>
<evidence type="ECO:0000313" key="14">
    <source>
        <dbReference type="Proteomes" id="UP000265663"/>
    </source>
</evidence>
<keyword evidence="10" id="KW-0136">Cellulose degradation</keyword>
<dbReference type="Pfam" id="PF00734">
    <property type="entry name" value="CBM_1"/>
    <property type="match status" value="1"/>
</dbReference>
<keyword evidence="14" id="KW-1185">Reference proteome</keyword>
<evidence type="ECO:0000256" key="5">
    <source>
        <dbReference type="ARBA" id="ARBA00022729"/>
    </source>
</evidence>
<dbReference type="GO" id="GO:0030248">
    <property type="term" value="F:cellulose binding"/>
    <property type="evidence" value="ECO:0007669"/>
    <property type="project" value="UniProtKB-UniRule"/>
</dbReference>
<dbReference type="Gene3D" id="2.70.50.70">
    <property type="match status" value="1"/>
</dbReference>
<comment type="cofactor">
    <cofactor evidence="1">
        <name>Cu(2+)</name>
        <dbReference type="ChEBI" id="CHEBI:29036"/>
    </cofactor>
</comment>
<evidence type="ECO:0000313" key="13">
    <source>
        <dbReference type="EMBL" id="RMZ70485.1"/>
    </source>
</evidence>
<dbReference type="InterPro" id="IPR035971">
    <property type="entry name" value="CBD_sf"/>
</dbReference>
<evidence type="ECO:0000256" key="7">
    <source>
        <dbReference type="ARBA" id="ARBA00023008"/>
    </source>
</evidence>